<evidence type="ECO:0000313" key="2">
    <source>
        <dbReference type="EMBL" id="TSJ44468.1"/>
    </source>
</evidence>
<evidence type="ECO:0000313" key="3">
    <source>
        <dbReference type="Proteomes" id="UP000318733"/>
    </source>
</evidence>
<accession>A0A556MXB6</accession>
<protein>
    <recommendedName>
        <fullName evidence="4">DUF3108 domain-containing protein</fullName>
    </recommendedName>
</protein>
<dbReference type="EMBL" id="VLPK01000001">
    <property type="protein sequence ID" value="TSJ44468.1"/>
    <property type="molecule type" value="Genomic_DNA"/>
</dbReference>
<reference evidence="2 3" key="1">
    <citation type="submission" date="2019-07" db="EMBL/GenBank/DDBJ databases">
        <authorList>
            <person name="Huq M.A."/>
        </authorList>
    </citation>
    <scope>NUCLEOTIDE SEQUENCE [LARGE SCALE GENOMIC DNA]</scope>
    <source>
        <strain evidence="2 3">MAH-19</strain>
    </source>
</reference>
<feature type="chain" id="PRO_5022232628" description="DUF3108 domain-containing protein" evidence="1">
    <location>
        <begin position="20"/>
        <end position="229"/>
    </location>
</feature>
<keyword evidence="1" id="KW-0732">Signal</keyword>
<dbReference type="OrthoDB" id="647632at2"/>
<feature type="signal peptide" evidence="1">
    <location>
        <begin position="1"/>
        <end position="19"/>
    </location>
</feature>
<gene>
    <name evidence="2" type="ORF">FO440_09900</name>
</gene>
<name>A0A556MXB6_9SPHI</name>
<dbReference type="Pfam" id="PF11306">
    <property type="entry name" value="DUF3108"/>
    <property type="match status" value="1"/>
</dbReference>
<evidence type="ECO:0008006" key="4">
    <source>
        <dbReference type="Google" id="ProtNLM"/>
    </source>
</evidence>
<dbReference type="InterPro" id="IPR021457">
    <property type="entry name" value="DUF3108"/>
</dbReference>
<comment type="caution">
    <text evidence="2">The sequence shown here is derived from an EMBL/GenBank/DDBJ whole genome shotgun (WGS) entry which is preliminary data.</text>
</comment>
<organism evidence="2 3">
    <name type="scientific">Mucilaginibacter corticis</name>
    <dbReference type="NCBI Taxonomy" id="2597670"/>
    <lineage>
        <taxon>Bacteria</taxon>
        <taxon>Pseudomonadati</taxon>
        <taxon>Bacteroidota</taxon>
        <taxon>Sphingobacteriia</taxon>
        <taxon>Sphingobacteriales</taxon>
        <taxon>Sphingobacteriaceae</taxon>
        <taxon>Mucilaginibacter</taxon>
    </lineage>
</organism>
<keyword evidence="3" id="KW-1185">Reference proteome</keyword>
<proteinExistence type="predicted"/>
<dbReference type="RefSeq" id="WP_144248029.1">
    <property type="nucleotide sequence ID" value="NZ_VLPK01000001.1"/>
</dbReference>
<sequence length="229" mass="26812">MKKIWILFTLLTLCIYSNAQNIISPGSPEIKTERIHPSHDFYKNVITGPDGKLLYEFMMENYQWLDSAKQQWVFARYRQVPRGYFSTDTSYTDLRLMPLHMHEIHFQQNVDIQMQFEAEKATVTTIRKGQSTTKTYAMTPGYFEDNMIEYLFGYLELKKGVTYKLDNFNPATSGSDPFTVTYSGDGDHSKVFTFTHGDTRGRIWIDNKTHQILRQEGQSPKWHHVVTKQ</sequence>
<dbReference type="Proteomes" id="UP000318733">
    <property type="component" value="Unassembled WGS sequence"/>
</dbReference>
<dbReference type="AlphaFoldDB" id="A0A556MXB6"/>
<evidence type="ECO:0000256" key="1">
    <source>
        <dbReference type="SAM" id="SignalP"/>
    </source>
</evidence>